<feature type="domain" description="Serpin" evidence="6">
    <location>
        <begin position="13"/>
        <end position="377"/>
    </location>
</feature>
<dbReference type="PRINTS" id="PR00676">
    <property type="entry name" value="MASPIN"/>
</dbReference>
<dbReference type="InterPro" id="IPR042185">
    <property type="entry name" value="Serpin_sf_2"/>
</dbReference>
<keyword evidence="5" id="KW-0325">Glycoprotein</keyword>
<dbReference type="InterPro" id="IPR042178">
    <property type="entry name" value="Serpin_sf_1"/>
</dbReference>
<dbReference type="Proteomes" id="UP000694415">
    <property type="component" value="Unplaced"/>
</dbReference>
<proteinExistence type="inferred from homology"/>
<dbReference type="InterPro" id="IPR000215">
    <property type="entry name" value="Serpin_fam"/>
</dbReference>
<dbReference type="PANTHER" id="PTHR11461">
    <property type="entry name" value="SERINE PROTEASE INHIBITOR, SERPIN"/>
    <property type="match status" value="1"/>
</dbReference>
<dbReference type="Gene3D" id="2.30.39.10">
    <property type="entry name" value="Alpha-1-antitrypsin, domain 1"/>
    <property type="match status" value="1"/>
</dbReference>
<dbReference type="GO" id="GO:0001913">
    <property type="term" value="P:T cell mediated cytotoxicity"/>
    <property type="evidence" value="ECO:0007669"/>
    <property type="project" value="Ensembl"/>
</dbReference>
<evidence type="ECO:0000256" key="1">
    <source>
        <dbReference type="ARBA" id="ARBA00006426"/>
    </source>
</evidence>
<evidence type="ECO:0000256" key="2">
    <source>
        <dbReference type="ARBA" id="ARBA00022690"/>
    </source>
</evidence>
<organism evidence="7 8">
    <name type="scientific">Mus spicilegus</name>
    <name type="common">Mound-building mouse</name>
    <dbReference type="NCBI Taxonomy" id="10103"/>
    <lineage>
        <taxon>Eukaryota</taxon>
        <taxon>Metazoa</taxon>
        <taxon>Chordata</taxon>
        <taxon>Craniata</taxon>
        <taxon>Vertebrata</taxon>
        <taxon>Euteleostomi</taxon>
        <taxon>Mammalia</taxon>
        <taxon>Eutheria</taxon>
        <taxon>Euarchontoglires</taxon>
        <taxon>Glires</taxon>
        <taxon>Rodentia</taxon>
        <taxon>Myomorpha</taxon>
        <taxon>Muroidea</taxon>
        <taxon>Muridae</taxon>
        <taxon>Murinae</taxon>
        <taxon>Mus</taxon>
        <taxon>Mus</taxon>
    </lineage>
</organism>
<evidence type="ECO:0000259" key="6">
    <source>
        <dbReference type="SMART" id="SM00093"/>
    </source>
</evidence>
<keyword evidence="8" id="KW-1185">Reference proteome</keyword>
<dbReference type="PROSITE" id="PS00284">
    <property type="entry name" value="SERPIN"/>
    <property type="match status" value="1"/>
</dbReference>
<protein>
    <submittedName>
        <fullName evidence="7">Serine (or cysteine) peptidase inhibitor, clade B, member 9b</fullName>
    </submittedName>
</protein>
<dbReference type="FunFam" id="3.30.497.10:FF:000001">
    <property type="entry name" value="Serine protease inhibitor"/>
    <property type="match status" value="1"/>
</dbReference>
<evidence type="ECO:0000256" key="5">
    <source>
        <dbReference type="ARBA" id="ARBA00023180"/>
    </source>
</evidence>
<dbReference type="Gene3D" id="3.30.497.10">
    <property type="entry name" value="Antithrombin, subunit I, domain 2"/>
    <property type="match status" value="1"/>
</dbReference>
<sequence>MSTLSEANSTFAIHLLKMLCQSNPSKNVCFSPVSISSALAMVLLGAKEQTAVQISQALGLKKEKGIHQGFLRLLRKLNKPDRKYSLRVANRLFADKTCEVVQTFKESCFRFYDSEMEQVNFFKAAVESRQCINTWVSKQTEGKIPELLADDSVNFQTRLVLVNALYFKGMWACQFCKESTREMPFYINKDEKRPVQMMCQTNTFMFAFVDELPARLLIMPYEGMELSLMVLLPEKGVDLSKVENDLTFEKLIAWTKPDIMWSTEVKVFLPKFKLQEDYEMKSVLQCLGIVDVFEKEKADLSAMSPERNLCLSKFIHKSVVEVNEEGTEAAAASSAEGIIPLCLGGGPSRFCADHPFLFFIRHNQTNSILFCGRFSSP</sequence>
<comment type="similarity">
    <text evidence="1">Belongs to the serpin family. Ov-serpin subfamily.</text>
</comment>
<dbReference type="InterPro" id="IPR000240">
    <property type="entry name" value="Serpin_B9/Maspin"/>
</dbReference>
<dbReference type="InterPro" id="IPR036186">
    <property type="entry name" value="Serpin_sf"/>
</dbReference>
<accession>A0A8C6H3C3</accession>
<keyword evidence="3" id="KW-0732">Signal</keyword>
<dbReference type="GO" id="GO:0004867">
    <property type="term" value="F:serine-type endopeptidase inhibitor activity"/>
    <property type="evidence" value="ECO:0007669"/>
    <property type="project" value="UniProtKB-KW"/>
</dbReference>
<dbReference type="PANTHER" id="PTHR11461:SF350">
    <property type="entry name" value="SERPIN B9"/>
    <property type="match status" value="1"/>
</dbReference>
<keyword evidence="2" id="KW-0646">Protease inhibitor</keyword>
<dbReference type="FunFam" id="2.10.310.10:FF:000001">
    <property type="entry name" value="Serpin family A member 1"/>
    <property type="match status" value="1"/>
</dbReference>
<dbReference type="InterPro" id="IPR023796">
    <property type="entry name" value="Serpin_dom"/>
</dbReference>
<dbReference type="InterPro" id="IPR023795">
    <property type="entry name" value="Serpin_CS"/>
</dbReference>
<name>A0A8C6H3C3_MUSSI</name>
<dbReference type="AlphaFoldDB" id="A0A8C6H3C3"/>
<reference evidence="7" key="1">
    <citation type="submission" date="2025-08" db="UniProtKB">
        <authorList>
            <consortium name="Ensembl"/>
        </authorList>
    </citation>
    <scope>IDENTIFICATION</scope>
</reference>
<dbReference type="SUPFAM" id="SSF56574">
    <property type="entry name" value="Serpins"/>
    <property type="match status" value="1"/>
</dbReference>
<dbReference type="SMART" id="SM00093">
    <property type="entry name" value="SERPIN"/>
    <property type="match status" value="1"/>
</dbReference>
<dbReference type="GeneTree" id="ENSGT00940000154931"/>
<reference evidence="7" key="2">
    <citation type="submission" date="2025-09" db="UniProtKB">
        <authorList>
            <consortium name="Ensembl"/>
        </authorList>
    </citation>
    <scope>IDENTIFICATION</scope>
</reference>
<evidence type="ECO:0000256" key="3">
    <source>
        <dbReference type="ARBA" id="ARBA00022729"/>
    </source>
</evidence>
<evidence type="ECO:0000256" key="4">
    <source>
        <dbReference type="ARBA" id="ARBA00022900"/>
    </source>
</evidence>
<evidence type="ECO:0000313" key="8">
    <source>
        <dbReference type="Proteomes" id="UP000694415"/>
    </source>
</evidence>
<keyword evidence="4" id="KW-0722">Serine protease inhibitor</keyword>
<dbReference type="Pfam" id="PF00079">
    <property type="entry name" value="Serpin"/>
    <property type="match status" value="1"/>
</dbReference>
<dbReference type="Ensembl" id="ENSMSIT00000019280.1">
    <property type="protein sequence ID" value="ENSMSIP00000015187.1"/>
    <property type="gene ID" value="ENSMSIG00000013028.1"/>
</dbReference>
<dbReference type="FunFam" id="2.30.39.10:FF:000001">
    <property type="entry name" value="Serpin family B member 2"/>
    <property type="match status" value="1"/>
</dbReference>
<dbReference type="GO" id="GO:0005737">
    <property type="term" value="C:cytoplasm"/>
    <property type="evidence" value="ECO:0007669"/>
    <property type="project" value="TreeGrafter"/>
</dbReference>
<dbReference type="GO" id="GO:0005615">
    <property type="term" value="C:extracellular space"/>
    <property type="evidence" value="ECO:0007669"/>
    <property type="project" value="InterPro"/>
</dbReference>
<evidence type="ECO:0000313" key="7">
    <source>
        <dbReference type="Ensembl" id="ENSMSIP00000015187.1"/>
    </source>
</evidence>
<dbReference type="CDD" id="cd19956">
    <property type="entry name" value="serpinB"/>
    <property type="match status" value="1"/>
</dbReference>